<comment type="caution">
    <text evidence="2">The sequence shown here is derived from an EMBL/GenBank/DDBJ whole genome shotgun (WGS) entry which is preliminary data.</text>
</comment>
<name>A0A6A5HT62_CAERE</name>
<dbReference type="GeneID" id="9802361"/>
<gene>
    <name evidence="2" type="ORF">GCK72_002943</name>
</gene>
<organism evidence="2 3">
    <name type="scientific">Caenorhabditis remanei</name>
    <name type="common">Caenorhabditis vulgaris</name>
    <dbReference type="NCBI Taxonomy" id="31234"/>
    <lineage>
        <taxon>Eukaryota</taxon>
        <taxon>Metazoa</taxon>
        <taxon>Ecdysozoa</taxon>
        <taxon>Nematoda</taxon>
        <taxon>Chromadorea</taxon>
        <taxon>Rhabditida</taxon>
        <taxon>Rhabditina</taxon>
        <taxon>Rhabditomorpha</taxon>
        <taxon>Rhabditoidea</taxon>
        <taxon>Rhabditidae</taxon>
        <taxon>Peloderinae</taxon>
        <taxon>Caenorhabditis</taxon>
    </lineage>
</organism>
<evidence type="ECO:0000313" key="2">
    <source>
        <dbReference type="EMBL" id="KAF1771118.1"/>
    </source>
</evidence>
<sequence>MSSPFPLRRLPRLVLCEVFKSLSIGEKIKLSLCSKKIFTLIYNDRLYSQKVIVYLDMAHQVIRVYSENYFQIGIYLDRDIDNDREIQQWQIKGCTVPVTTDEPTKVNTFWKDLVEGFLCVTRHLMKIFQCKISTGKECWRNGLFQPILSELFDQKLEFEKITVGLHESVDHNWLNRIFFSNLGLVEELEILDLLSIPSSFIPIFPAWPRQRITIKSNASWLTLDTLFTCTCSHIQIANTNLKNKELNEILTYWMAGGLPNLEYLRIGSTKFKWDGDHILGMVPNEWEDQHTIQTDDGSKTAEVQLYQCNLKLLVSQS</sequence>
<dbReference type="PANTHER" id="PTHR21503:SF52">
    <property type="entry name" value="F-BOX DOMAIN-CONTAINING PROTEIN"/>
    <property type="match status" value="1"/>
</dbReference>
<proteinExistence type="predicted"/>
<dbReference type="CTD" id="9802361"/>
<dbReference type="AlphaFoldDB" id="A0A6A5HT62"/>
<dbReference type="PANTHER" id="PTHR21503">
    <property type="entry name" value="F-BOX-CONTAINING HYPOTHETICAL PROTEIN C.ELEGANS"/>
    <property type="match status" value="1"/>
</dbReference>
<reference evidence="2 3" key="1">
    <citation type="submission" date="2019-12" db="EMBL/GenBank/DDBJ databases">
        <title>Chromosome-level assembly of the Caenorhabditis remanei genome.</title>
        <authorList>
            <person name="Teterina A.A."/>
            <person name="Willis J.H."/>
            <person name="Phillips P.C."/>
        </authorList>
    </citation>
    <scope>NUCLEOTIDE SEQUENCE [LARGE SCALE GENOMIC DNA]</scope>
    <source>
        <strain evidence="2 3">PX506</strain>
        <tissue evidence="2">Whole organism</tissue>
    </source>
</reference>
<dbReference type="KEGG" id="crq:GCK72_002943"/>
<accession>A0A6A5HT62</accession>
<feature type="domain" description="F-box" evidence="1">
    <location>
        <begin position="4"/>
        <end position="50"/>
    </location>
</feature>
<dbReference type="Pfam" id="PF07735">
    <property type="entry name" value="FBA_2"/>
    <property type="match status" value="1"/>
</dbReference>
<dbReference type="Proteomes" id="UP000483820">
    <property type="component" value="Chromosome I"/>
</dbReference>
<protein>
    <recommendedName>
        <fullName evidence="1">F-box domain-containing protein</fullName>
    </recommendedName>
</protein>
<dbReference type="RefSeq" id="XP_003095076.2">
    <property type="nucleotide sequence ID" value="XM_003095028.2"/>
</dbReference>
<dbReference type="InterPro" id="IPR012885">
    <property type="entry name" value="F-box_Sdz-33"/>
</dbReference>
<dbReference type="PROSITE" id="PS50181">
    <property type="entry name" value="FBOX"/>
    <property type="match status" value="1"/>
</dbReference>
<evidence type="ECO:0000313" key="3">
    <source>
        <dbReference type="Proteomes" id="UP000483820"/>
    </source>
</evidence>
<dbReference type="Pfam" id="PF00646">
    <property type="entry name" value="F-box"/>
    <property type="match status" value="1"/>
</dbReference>
<evidence type="ECO:0000259" key="1">
    <source>
        <dbReference type="PROSITE" id="PS50181"/>
    </source>
</evidence>
<dbReference type="EMBL" id="WUAV01000001">
    <property type="protein sequence ID" value="KAF1771118.1"/>
    <property type="molecule type" value="Genomic_DNA"/>
</dbReference>
<dbReference type="InterPro" id="IPR001810">
    <property type="entry name" value="F-box_dom"/>
</dbReference>